<dbReference type="EMBL" id="JAVREH010000115">
    <property type="protein sequence ID" value="MDT0264460.1"/>
    <property type="molecule type" value="Genomic_DNA"/>
</dbReference>
<dbReference type="InterPro" id="IPR001387">
    <property type="entry name" value="Cro/C1-type_HTH"/>
</dbReference>
<dbReference type="Proteomes" id="UP001183176">
    <property type="component" value="Unassembled WGS sequence"/>
</dbReference>
<keyword evidence="3" id="KW-1185">Reference proteome</keyword>
<comment type="caution">
    <text evidence="2">The sequence shown here is derived from an EMBL/GenBank/DDBJ whole genome shotgun (WGS) entry which is preliminary data.</text>
</comment>
<proteinExistence type="predicted"/>
<dbReference type="Gene3D" id="1.10.260.40">
    <property type="entry name" value="lambda repressor-like DNA-binding domains"/>
    <property type="match status" value="1"/>
</dbReference>
<name>A0ABU2JHK6_9ACTN</name>
<accession>A0ABU2JHK6</accession>
<dbReference type="Pfam" id="PF13560">
    <property type="entry name" value="HTH_31"/>
    <property type="match status" value="1"/>
</dbReference>
<reference evidence="3" key="1">
    <citation type="submission" date="2023-07" db="EMBL/GenBank/DDBJ databases">
        <title>30 novel species of actinomycetes from the DSMZ collection.</title>
        <authorList>
            <person name="Nouioui I."/>
        </authorList>
    </citation>
    <scope>NUCLEOTIDE SEQUENCE [LARGE SCALE GENOMIC DNA]</scope>
    <source>
        <strain evidence="3">DSM 44399</strain>
    </source>
</reference>
<dbReference type="PROSITE" id="PS50943">
    <property type="entry name" value="HTH_CROC1"/>
    <property type="match status" value="1"/>
</dbReference>
<protein>
    <submittedName>
        <fullName evidence="2">Helix-turn-helix domain-containing protein</fullName>
    </submittedName>
</protein>
<dbReference type="CDD" id="cd00093">
    <property type="entry name" value="HTH_XRE"/>
    <property type="match status" value="1"/>
</dbReference>
<dbReference type="SUPFAM" id="SSF47413">
    <property type="entry name" value="lambda repressor-like DNA-binding domains"/>
    <property type="match status" value="1"/>
</dbReference>
<organism evidence="2 3">
    <name type="scientific">Jatrophihabitans lederbergiae</name>
    <dbReference type="NCBI Taxonomy" id="3075547"/>
    <lineage>
        <taxon>Bacteria</taxon>
        <taxon>Bacillati</taxon>
        <taxon>Actinomycetota</taxon>
        <taxon>Actinomycetes</taxon>
        <taxon>Jatrophihabitantales</taxon>
        <taxon>Jatrophihabitantaceae</taxon>
        <taxon>Jatrophihabitans</taxon>
    </lineage>
</organism>
<dbReference type="RefSeq" id="WP_311425597.1">
    <property type="nucleotide sequence ID" value="NZ_JAVREH010000115.1"/>
</dbReference>
<evidence type="ECO:0000259" key="1">
    <source>
        <dbReference type="PROSITE" id="PS50943"/>
    </source>
</evidence>
<sequence>MVAVTRASEDAIAVLGNQIKAARARRAWTQADLAARVGVTQKTMHAIESGSPSVSIGNVFNAAFTVGVNLFGLDGADLARARRQGEETLALLPARIRRPVTNDSADDAAF</sequence>
<dbReference type="SMART" id="SM00530">
    <property type="entry name" value="HTH_XRE"/>
    <property type="match status" value="1"/>
</dbReference>
<evidence type="ECO:0000313" key="3">
    <source>
        <dbReference type="Proteomes" id="UP001183176"/>
    </source>
</evidence>
<gene>
    <name evidence="2" type="ORF">RM423_24200</name>
</gene>
<feature type="domain" description="HTH cro/C1-type" evidence="1">
    <location>
        <begin position="19"/>
        <end position="50"/>
    </location>
</feature>
<dbReference type="InterPro" id="IPR010982">
    <property type="entry name" value="Lambda_DNA-bd_dom_sf"/>
</dbReference>
<evidence type="ECO:0000313" key="2">
    <source>
        <dbReference type="EMBL" id="MDT0264460.1"/>
    </source>
</evidence>